<protein>
    <recommendedName>
        <fullName evidence="4">Baseplate protein J-like domain-containing protein</fullName>
    </recommendedName>
</protein>
<dbReference type="Proteomes" id="UP000229631">
    <property type="component" value="Unassembled WGS sequence"/>
</dbReference>
<gene>
    <name evidence="2" type="ORF">COS54_03315</name>
</gene>
<feature type="transmembrane region" description="Helical" evidence="1">
    <location>
        <begin position="376"/>
        <end position="396"/>
    </location>
</feature>
<comment type="caution">
    <text evidence="2">The sequence shown here is derived from an EMBL/GenBank/DDBJ whole genome shotgun (WGS) entry which is preliminary data.</text>
</comment>
<accession>A0A2M7BB14</accession>
<keyword evidence="1" id="KW-0812">Transmembrane</keyword>
<name>A0A2M7BB14_9BACT</name>
<reference evidence="3" key="1">
    <citation type="submission" date="2017-09" db="EMBL/GenBank/DDBJ databases">
        <title>Depth-based differentiation of microbial function through sediment-hosted aquifers and enrichment of novel symbionts in the deep terrestrial subsurface.</title>
        <authorList>
            <person name="Probst A.J."/>
            <person name="Ladd B."/>
            <person name="Jarett J.K."/>
            <person name="Geller-Mcgrath D.E."/>
            <person name="Sieber C.M.K."/>
            <person name="Emerson J.B."/>
            <person name="Anantharaman K."/>
            <person name="Thomas B.C."/>
            <person name="Malmstrom R."/>
            <person name="Stieglmeier M."/>
            <person name="Klingl A."/>
            <person name="Woyke T."/>
            <person name="Ryan C.M."/>
            <person name="Banfield J.F."/>
        </authorList>
    </citation>
    <scope>NUCLEOTIDE SEQUENCE [LARGE SCALE GENOMIC DNA]</scope>
</reference>
<evidence type="ECO:0000256" key="1">
    <source>
        <dbReference type="SAM" id="Phobius"/>
    </source>
</evidence>
<evidence type="ECO:0000313" key="2">
    <source>
        <dbReference type="EMBL" id="PIV00285.1"/>
    </source>
</evidence>
<proteinExistence type="predicted"/>
<sequence>MIALSSILGKINPLDKGNSNDEYCLSLVISDKKVKSAIWNLSGGSDSFTPGDAEGWSNESTEELIVAADASIASAVTKLPYLEGKQPTKVILGLPEHWVEGNGVSPRKSLILQKVCQKLLLKSLGFVVTPEAIAHFLEIEEGGLPSIILVSLSETEVIVSLIAKGKFLGSKLVGRSDNLSLDLEEGLLRFEHQGVLPTRILLLPDGDLTTDMGELRQNLIAYPWVGPENEKKLNFLQLPKVEVASEDFEIRAVVTAGKDELGLGGVKEKPVVQEKVKEEIFVQETPEDFGFVKNKDFLKAQVAVVEEVPLAGEEKAPTIETEVFPSLPAPEPVFKEKKFAVKKIISLVFSKLKLVKKIKLFSGITRLQPRFVFNKALLLFMVGVLVAGGLGLFSFYRLAKAEVKIFVQPQKVEKEFEFTASAKTSAVDTEKMMLPAREMPIDVSGTKTADVNGKKIVGDKASGGIVIYNGSEKLRTLTKGLIIKGPNNLKFVLDDEVKVASKTADLNAVPPVEKWGEAKASVTASEIGAQYNIAASSILSLESAGGALLIKNPNALSGGSSREIQAVSKEDRDNLQAALFSELQEKADEEVKNKLSPKDYLLPDSLKLINKGDQFNHEVGDEVSTITLEEKATFVVLYLQEADFKTMADKNISELIPEGYQKEPIKEESNFTLRDKVKGAYTAKVFGEFIPVLETSEVPKRLAAKSIAKGEKLLKNFKQVAGVNVTIRPKIFSFLKIFPLKQQNISVIIESL</sequence>
<evidence type="ECO:0008006" key="4">
    <source>
        <dbReference type="Google" id="ProtNLM"/>
    </source>
</evidence>
<keyword evidence="1" id="KW-0472">Membrane</keyword>
<dbReference type="AlphaFoldDB" id="A0A2M7BB14"/>
<organism evidence="2 3">
    <name type="scientific">Candidatus Shapirobacteria bacterium CG03_land_8_20_14_0_80_39_12</name>
    <dbReference type="NCBI Taxonomy" id="1974879"/>
    <lineage>
        <taxon>Bacteria</taxon>
        <taxon>Candidatus Shapironibacteriota</taxon>
    </lineage>
</organism>
<dbReference type="EMBL" id="PEVC01000058">
    <property type="protein sequence ID" value="PIV00285.1"/>
    <property type="molecule type" value="Genomic_DNA"/>
</dbReference>
<keyword evidence="1" id="KW-1133">Transmembrane helix</keyword>
<evidence type="ECO:0000313" key="3">
    <source>
        <dbReference type="Proteomes" id="UP000229631"/>
    </source>
</evidence>